<dbReference type="RefSeq" id="XP_056691934.1">
    <property type="nucleotide sequence ID" value="XM_056835956.1"/>
</dbReference>
<gene>
    <name evidence="3" type="primary">LOC130467448</name>
</gene>
<reference evidence="2" key="1">
    <citation type="journal article" date="2021" name="Nat. Commun.">
        <title>Genomic analyses provide insights into spinach domestication and the genetic basis of agronomic traits.</title>
        <authorList>
            <person name="Cai X."/>
            <person name="Sun X."/>
            <person name="Xu C."/>
            <person name="Sun H."/>
            <person name="Wang X."/>
            <person name="Ge C."/>
            <person name="Zhang Z."/>
            <person name="Wang Q."/>
            <person name="Fei Z."/>
            <person name="Jiao C."/>
            <person name="Wang Q."/>
        </authorList>
    </citation>
    <scope>NUCLEOTIDE SEQUENCE [LARGE SCALE GENOMIC DNA]</scope>
    <source>
        <strain evidence="2">cv. Varoflay</strain>
    </source>
</reference>
<name>A0ABM3R8K7_SPIOL</name>
<evidence type="ECO:0000313" key="2">
    <source>
        <dbReference type="Proteomes" id="UP000813463"/>
    </source>
</evidence>
<feature type="region of interest" description="Disordered" evidence="1">
    <location>
        <begin position="169"/>
        <end position="192"/>
    </location>
</feature>
<keyword evidence="2" id="KW-1185">Reference proteome</keyword>
<dbReference type="GeneID" id="130467448"/>
<reference evidence="3" key="2">
    <citation type="submission" date="2025-08" db="UniProtKB">
        <authorList>
            <consortium name="RefSeq"/>
        </authorList>
    </citation>
    <scope>IDENTIFICATION</scope>
    <source>
        <tissue evidence="3">Leaf</tissue>
    </source>
</reference>
<evidence type="ECO:0000256" key="1">
    <source>
        <dbReference type="SAM" id="MobiDB-lite"/>
    </source>
</evidence>
<evidence type="ECO:0000313" key="3">
    <source>
        <dbReference type="RefSeq" id="XP_056691934.1"/>
    </source>
</evidence>
<proteinExistence type="predicted"/>
<feature type="compositionally biased region" description="Low complexity" evidence="1">
    <location>
        <begin position="67"/>
        <end position="87"/>
    </location>
</feature>
<feature type="region of interest" description="Disordered" evidence="1">
    <location>
        <begin position="47"/>
        <end position="108"/>
    </location>
</feature>
<protein>
    <submittedName>
        <fullName evidence="3">Proline-rich receptor-like protein kinase PERK10</fullName>
    </submittedName>
</protein>
<sequence length="192" mass="20637">MAKGFQYRRDTSTLNRRLDLDAAPDHPLHIPFGEPGGPVLQQIREFDPLPNQPRSNPSWLPPPPTQPSSAVTSATVVTSTAARVTPPHVGPPTSTMVTAPASTPVSRPLPPPPLSVTLLAQGPTSAIQMPWDQLFSQYPRYSRNAPLHATSGAAVHSSPTSWHIPAEYLLSTSPSQPSRNVQPPRPGAQQHL</sequence>
<dbReference type="Proteomes" id="UP000813463">
    <property type="component" value="Chromosome 2"/>
</dbReference>
<feature type="compositionally biased region" description="Polar residues" evidence="1">
    <location>
        <begin position="170"/>
        <end position="181"/>
    </location>
</feature>
<organism evidence="2 3">
    <name type="scientific">Spinacia oleracea</name>
    <name type="common">Spinach</name>
    <dbReference type="NCBI Taxonomy" id="3562"/>
    <lineage>
        <taxon>Eukaryota</taxon>
        <taxon>Viridiplantae</taxon>
        <taxon>Streptophyta</taxon>
        <taxon>Embryophyta</taxon>
        <taxon>Tracheophyta</taxon>
        <taxon>Spermatophyta</taxon>
        <taxon>Magnoliopsida</taxon>
        <taxon>eudicotyledons</taxon>
        <taxon>Gunneridae</taxon>
        <taxon>Pentapetalae</taxon>
        <taxon>Caryophyllales</taxon>
        <taxon>Chenopodiaceae</taxon>
        <taxon>Chenopodioideae</taxon>
        <taxon>Anserineae</taxon>
        <taxon>Spinacia</taxon>
    </lineage>
</organism>
<accession>A0ABM3R8K7</accession>